<organism evidence="2 3">
    <name type="scientific">Kitasatospora indigofera</name>
    <dbReference type="NCBI Taxonomy" id="67307"/>
    <lineage>
        <taxon>Bacteria</taxon>
        <taxon>Bacillati</taxon>
        <taxon>Actinomycetota</taxon>
        <taxon>Actinomycetes</taxon>
        <taxon>Kitasatosporales</taxon>
        <taxon>Streptomycetaceae</taxon>
        <taxon>Kitasatospora</taxon>
    </lineage>
</organism>
<evidence type="ECO:0000256" key="1">
    <source>
        <dbReference type="SAM" id="MobiDB-lite"/>
    </source>
</evidence>
<dbReference type="SUPFAM" id="SSF53901">
    <property type="entry name" value="Thiolase-like"/>
    <property type="match status" value="1"/>
</dbReference>
<evidence type="ECO:0008006" key="4">
    <source>
        <dbReference type="Google" id="ProtNLM"/>
    </source>
</evidence>
<reference evidence="2" key="2">
    <citation type="submission" date="2020-09" db="EMBL/GenBank/DDBJ databases">
        <authorList>
            <person name="Sun Q."/>
            <person name="Ohkuma M."/>
        </authorList>
    </citation>
    <scope>NUCLEOTIDE SEQUENCE</scope>
    <source>
        <strain evidence="2">JCM 4646</strain>
    </source>
</reference>
<dbReference type="RefSeq" id="WP_190208782.1">
    <property type="nucleotide sequence ID" value="NZ_BNBO01000001.1"/>
</dbReference>
<protein>
    <recommendedName>
        <fullName evidence="4">2-hydroxy-acid oxidase</fullName>
    </recommendedName>
</protein>
<dbReference type="Gene3D" id="3.40.47.10">
    <property type="match status" value="1"/>
</dbReference>
<feature type="region of interest" description="Disordered" evidence="1">
    <location>
        <begin position="1"/>
        <end position="21"/>
    </location>
</feature>
<dbReference type="GO" id="GO:0016747">
    <property type="term" value="F:acyltransferase activity, transferring groups other than amino-acyl groups"/>
    <property type="evidence" value="ECO:0007669"/>
    <property type="project" value="UniProtKB-ARBA"/>
</dbReference>
<dbReference type="InterPro" id="IPR016039">
    <property type="entry name" value="Thiolase-like"/>
</dbReference>
<dbReference type="Proteomes" id="UP000617734">
    <property type="component" value="Unassembled WGS sequence"/>
</dbReference>
<dbReference type="GeneID" id="95350744"/>
<comment type="caution">
    <text evidence="2">The sequence shown here is derived from an EMBL/GenBank/DDBJ whole genome shotgun (WGS) entry which is preliminary data.</text>
</comment>
<sequence length="312" mass="31950">MRTFAPAAATGAAPTADGPSPAWGIRRAARLAFPQPAALAGDPVHTRRLRRYLADLLHPYGREPDPEALGAEAVSCEGQSYGEMAETLIDAIVPAGESVDLLVLAHSIPDITPGRATTTYLSHVCPGTPMAFAVSDQGAAGAFTALRLVDAYARSGGLRRALLLVVEQDSLPYHPGVPVPEVAGSRGVALLFGEPLPGERAARVSRVGTHVLPPDAPGAALAAELGALGGGPEPVTAVLGGVSTVDAAHPRPADLRFADAGQPGTGVWWELAGELAGPPAGPRRLLLADHDAGLRHLSVATVDLDGADEVPR</sequence>
<evidence type="ECO:0000313" key="3">
    <source>
        <dbReference type="Proteomes" id="UP000617734"/>
    </source>
</evidence>
<dbReference type="AlphaFoldDB" id="A0A919FB67"/>
<dbReference type="EMBL" id="BNBO01000001">
    <property type="protein sequence ID" value="GHH59173.1"/>
    <property type="molecule type" value="Genomic_DNA"/>
</dbReference>
<name>A0A919FB67_9ACTN</name>
<proteinExistence type="predicted"/>
<gene>
    <name evidence="2" type="ORF">GCM10018781_01860</name>
</gene>
<reference evidence="2" key="1">
    <citation type="journal article" date="2014" name="Int. J. Syst. Evol. Microbiol.">
        <title>Complete genome sequence of Corynebacterium casei LMG S-19264T (=DSM 44701T), isolated from a smear-ripened cheese.</title>
        <authorList>
            <consortium name="US DOE Joint Genome Institute (JGI-PGF)"/>
            <person name="Walter F."/>
            <person name="Albersmeier A."/>
            <person name="Kalinowski J."/>
            <person name="Ruckert C."/>
        </authorList>
    </citation>
    <scope>NUCLEOTIDE SEQUENCE</scope>
    <source>
        <strain evidence="2">JCM 4646</strain>
    </source>
</reference>
<keyword evidence="3" id="KW-1185">Reference proteome</keyword>
<accession>A0A919FB67</accession>
<evidence type="ECO:0000313" key="2">
    <source>
        <dbReference type="EMBL" id="GHH59173.1"/>
    </source>
</evidence>